<dbReference type="GO" id="GO:0004062">
    <property type="term" value="F:aryl sulfotransferase activity"/>
    <property type="evidence" value="ECO:0007669"/>
    <property type="project" value="InterPro"/>
</dbReference>
<proteinExistence type="predicted"/>
<dbReference type="InterPro" id="IPR010262">
    <property type="entry name" value="Arylsulfotransferase_bact"/>
</dbReference>
<gene>
    <name evidence="1" type="ORF">KIPB_008769</name>
</gene>
<dbReference type="Proteomes" id="UP000265618">
    <property type="component" value="Unassembled WGS sequence"/>
</dbReference>
<dbReference type="Pfam" id="PF05935">
    <property type="entry name" value="Arylsulfotrans"/>
    <property type="match status" value="1"/>
</dbReference>
<dbReference type="EMBL" id="BDIP01002796">
    <property type="protein sequence ID" value="GIQ86842.1"/>
    <property type="molecule type" value="Genomic_DNA"/>
</dbReference>
<sequence>MPVALSALYLDASGDISDDFCMRVQYRRVAQAGDLPDVWHYATCNEIRPGMPTYMTVVGMQAETEYQLRHDYVRVPRPQPHDAVQGMRDGEAVTFTTGAIPKAVQKRVSPYVMRPQHIEAPNSPVSEHEGYMLQSTLKKGKKPGLPTATDMNGNIVYYLPYYKGAYQFGSDDTGSGSLTRVSGKGTWFLNGSGKNTLNPGMSTQILSQVWAEIDLEGVPLWTLSIYQVNDMLLEGGHELIAEILGHHDAIRTPDGRTLLLGAYSSVDFDLEPEVYKLRDFPECNEERKGPTPTERAEEVAEQHWDFVLEFDADRTLTKSWKAKDHIYQTLAEQNEESYNSIMFDLPALALEPMYYSDSAMDRTHCNTLHMDPSDGGVFLSARHYDAVFKLDWENDGEPLFNIQELALYDADYQPYVKDFDNNIGFFSHQHCIETYQVEGRDDVKLVSLFDNNNTLVIKHGQPAHSNGVLALVHEARREAVILMRKPLPTFCAALGTSQVLANGNTWYHCGTHTGEGLSGKVGSSSTVYEINTDGDIVYSAGCDAASYRVWRLHSLYGGTDYTPVAGTESLPIPEAWDV</sequence>
<evidence type="ECO:0000313" key="1">
    <source>
        <dbReference type="EMBL" id="GIQ86842.1"/>
    </source>
</evidence>
<keyword evidence="2" id="KW-1185">Reference proteome</keyword>
<evidence type="ECO:0000313" key="2">
    <source>
        <dbReference type="Proteomes" id="UP000265618"/>
    </source>
</evidence>
<accession>A0A9K3D259</accession>
<organism evidence="1 2">
    <name type="scientific">Kipferlia bialata</name>
    <dbReference type="NCBI Taxonomy" id="797122"/>
    <lineage>
        <taxon>Eukaryota</taxon>
        <taxon>Metamonada</taxon>
        <taxon>Carpediemonas-like organisms</taxon>
        <taxon>Kipferlia</taxon>
    </lineage>
</organism>
<dbReference type="AlphaFoldDB" id="A0A9K3D259"/>
<comment type="caution">
    <text evidence="1">The sequence shown here is derived from an EMBL/GenBank/DDBJ whole genome shotgun (WGS) entry which is preliminary data.</text>
</comment>
<reference evidence="1 2" key="1">
    <citation type="journal article" date="2018" name="PLoS ONE">
        <title>The draft genome of Kipferlia bialata reveals reductive genome evolution in fornicate parasites.</title>
        <authorList>
            <person name="Tanifuji G."/>
            <person name="Takabayashi S."/>
            <person name="Kume K."/>
            <person name="Takagi M."/>
            <person name="Nakayama T."/>
            <person name="Kamikawa R."/>
            <person name="Inagaki Y."/>
            <person name="Hashimoto T."/>
        </authorList>
    </citation>
    <scope>NUCLEOTIDE SEQUENCE [LARGE SCALE GENOMIC DNA]</scope>
    <source>
        <strain evidence="1">NY0173</strain>
    </source>
</reference>
<name>A0A9K3D259_9EUKA</name>
<protein>
    <submittedName>
        <fullName evidence="1">Arylsulfotransferase</fullName>
    </submittedName>
</protein>